<protein>
    <submittedName>
        <fullName evidence="1">Uncharacterized protein</fullName>
    </submittedName>
</protein>
<dbReference type="EMBL" id="IACL01022998">
    <property type="protein sequence ID" value="LAB02193.1"/>
    <property type="molecule type" value="Transcribed_RNA"/>
</dbReference>
<dbReference type="AlphaFoldDB" id="A0A2D4K0C2"/>
<reference evidence="1" key="1">
    <citation type="submission" date="2017-07" db="EMBL/GenBank/DDBJ databases">
        <authorList>
            <person name="Mikheyev A."/>
            <person name="Grau M."/>
        </authorList>
    </citation>
    <scope>NUCLEOTIDE SEQUENCE</scope>
    <source>
        <tissue evidence="1">Venom_gland</tissue>
    </source>
</reference>
<reference evidence="1" key="2">
    <citation type="submission" date="2017-11" db="EMBL/GenBank/DDBJ databases">
        <title>Coralsnake Venomics: Analyses of Venom Gland Transcriptomes and Proteomes of Six Brazilian Taxa.</title>
        <authorList>
            <person name="Aird S.D."/>
            <person name="Jorge da Silva N."/>
            <person name="Qiu L."/>
            <person name="Villar-Briones A."/>
            <person name="Aparecida-Saddi V."/>
            <person name="Campos-Telles M.P."/>
            <person name="Grau M."/>
            <person name="Mikheyev A.S."/>
        </authorList>
    </citation>
    <scope>NUCLEOTIDE SEQUENCE</scope>
    <source>
        <tissue evidence="1">Venom_gland</tissue>
    </source>
</reference>
<name>A0A2D4K0C2_9SAUR</name>
<evidence type="ECO:0000313" key="1">
    <source>
        <dbReference type="EMBL" id="LAB02191.1"/>
    </source>
</evidence>
<accession>A0A2D4K0C2</accession>
<organism evidence="1">
    <name type="scientific">Micrurus paraensis</name>
    <dbReference type="NCBI Taxonomy" id="1970185"/>
    <lineage>
        <taxon>Eukaryota</taxon>
        <taxon>Metazoa</taxon>
        <taxon>Chordata</taxon>
        <taxon>Craniata</taxon>
        <taxon>Vertebrata</taxon>
        <taxon>Euteleostomi</taxon>
        <taxon>Lepidosauria</taxon>
        <taxon>Squamata</taxon>
        <taxon>Bifurcata</taxon>
        <taxon>Unidentata</taxon>
        <taxon>Episquamata</taxon>
        <taxon>Toxicofera</taxon>
        <taxon>Serpentes</taxon>
        <taxon>Colubroidea</taxon>
        <taxon>Elapidae</taxon>
        <taxon>Elapinae</taxon>
        <taxon>Micrurus</taxon>
    </lineage>
</organism>
<sequence length="113" mass="13129">MLVACSWPLCTFVHCLDIGFRQGHHAIPTKGWIYIKTETKCPLASADINHQIVLDDRKIEAPYEQKLKRTVINLNKHIEIRQCLILATKDTLWLWAGRVFEQAGPFIHLYYLV</sequence>
<dbReference type="EMBL" id="IACL01022997">
    <property type="protein sequence ID" value="LAB02191.1"/>
    <property type="molecule type" value="Transcribed_RNA"/>
</dbReference>
<proteinExistence type="predicted"/>